<dbReference type="Gene3D" id="2.40.30.170">
    <property type="match status" value="1"/>
</dbReference>
<name>A0ABX1W3Y8_9SPHI</name>
<proteinExistence type="predicted"/>
<comment type="caution">
    <text evidence="2">The sequence shown here is derived from an EMBL/GenBank/DDBJ whole genome shotgun (WGS) entry which is preliminary data.</text>
</comment>
<keyword evidence="3" id="KW-1185">Reference proteome</keyword>
<evidence type="ECO:0000259" key="1">
    <source>
        <dbReference type="Pfam" id="PF26002"/>
    </source>
</evidence>
<protein>
    <submittedName>
        <fullName evidence="2">HlyD family efflux transporter periplasmic adaptor subunit</fullName>
    </submittedName>
</protein>
<dbReference type="RefSeq" id="WP_175268980.1">
    <property type="nucleotide sequence ID" value="NZ_JABFCR010000006.1"/>
</dbReference>
<accession>A0ABX1W3Y8</accession>
<feature type="domain" description="AprE-like beta-barrel" evidence="1">
    <location>
        <begin position="7"/>
        <end position="66"/>
    </location>
</feature>
<dbReference type="Pfam" id="PF26002">
    <property type="entry name" value="Beta-barrel_AprE"/>
    <property type="match status" value="1"/>
</dbReference>
<gene>
    <name evidence="2" type="ORF">HK413_02260</name>
</gene>
<organism evidence="2 3">
    <name type="scientific">Mucilaginibacter humi</name>
    <dbReference type="NCBI Taxonomy" id="2732510"/>
    <lineage>
        <taxon>Bacteria</taxon>
        <taxon>Pseudomonadati</taxon>
        <taxon>Bacteroidota</taxon>
        <taxon>Sphingobacteriia</taxon>
        <taxon>Sphingobacteriales</taxon>
        <taxon>Sphingobacteriaceae</taxon>
        <taxon>Mucilaginibacter</taxon>
    </lineage>
</organism>
<evidence type="ECO:0000313" key="3">
    <source>
        <dbReference type="Proteomes" id="UP000566071"/>
    </source>
</evidence>
<sequence>MTLPSTGAGKVEQGQEVIIKLENYPYREYGSIKGKVSSVSLTATAMKTEKGEIETYLVNVELPNDLKTNYGTYLKFKYEIKGEGDVITKDRRLIERLFDNMRYSVKK</sequence>
<dbReference type="EMBL" id="JABFCR010000006">
    <property type="protein sequence ID" value="NNU33286.1"/>
    <property type="molecule type" value="Genomic_DNA"/>
</dbReference>
<dbReference type="Proteomes" id="UP000566071">
    <property type="component" value="Unassembled WGS sequence"/>
</dbReference>
<reference evidence="2 3" key="1">
    <citation type="submission" date="2020-05" db="EMBL/GenBank/DDBJ databases">
        <authorList>
            <person name="Khan S.A."/>
            <person name="Jeon C.O."/>
            <person name="Chun B.H."/>
        </authorList>
    </citation>
    <scope>NUCLEOTIDE SEQUENCE [LARGE SCALE GENOMIC DNA]</scope>
    <source>
        <strain evidence="2 3">S1162</strain>
    </source>
</reference>
<evidence type="ECO:0000313" key="2">
    <source>
        <dbReference type="EMBL" id="NNU33286.1"/>
    </source>
</evidence>
<dbReference type="InterPro" id="IPR058982">
    <property type="entry name" value="Beta-barrel_AprE"/>
</dbReference>